<evidence type="ECO:0000256" key="3">
    <source>
        <dbReference type="SAM" id="Phobius"/>
    </source>
</evidence>
<dbReference type="SUPFAM" id="SSF56801">
    <property type="entry name" value="Acetyl-CoA synthetase-like"/>
    <property type="match status" value="1"/>
</dbReference>
<dbReference type="Gene3D" id="3.40.50.12780">
    <property type="entry name" value="N-terminal domain of ligase-like"/>
    <property type="match status" value="1"/>
</dbReference>
<dbReference type="InterPro" id="IPR025110">
    <property type="entry name" value="AMP-bd_C"/>
</dbReference>
<protein>
    <submittedName>
        <fullName evidence="6">O-succinylbenzoate--CoA ligase</fullName>
    </submittedName>
</protein>
<dbReference type="Gene3D" id="3.30.300.30">
    <property type="match status" value="1"/>
</dbReference>
<keyword evidence="3" id="KW-0472">Membrane</keyword>
<dbReference type="GO" id="GO:0016878">
    <property type="term" value="F:acid-thiol ligase activity"/>
    <property type="evidence" value="ECO:0007669"/>
    <property type="project" value="UniProtKB-ARBA"/>
</dbReference>
<feature type="transmembrane region" description="Helical" evidence="3">
    <location>
        <begin position="62"/>
        <end position="83"/>
    </location>
</feature>
<name>A0A2T2XLG7_9FIRM</name>
<dbReference type="PROSITE" id="PS00455">
    <property type="entry name" value="AMP_BINDING"/>
    <property type="match status" value="1"/>
</dbReference>
<gene>
    <name evidence="6" type="ORF">C7B46_01230</name>
</gene>
<dbReference type="Pfam" id="PF00501">
    <property type="entry name" value="AMP-binding"/>
    <property type="match status" value="1"/>
</dbReference>
<dbReference type="AlphaFoldDB" id="A0A2T2XLG7"/>
<dbReference type="PANTHER" id="PTHR43767:SF1">
    <property type="entry name" value="NONRIBOSOMAL PEPTIDE SYNTHASE PES1 (EUROFUNG)-RELATED"/>
    <property type="match status" value="1"/>
</dbReference>
<evidence type="ECO:0000259" key="5">
    <source>
        <dbReference type="Pfam" id="PF13193"/>
    </source>
</evidence>
<accession>A0A2T2XLG7</accession>
<feature type="domain" description="AMP-dependent synthetase/ligase" evidence="4">
    <location>
        <begin position="9"/>
        <end position="362"/>
    </location>
</feature>
<comment type="caution">
    <text evidence="6">The sequence shown here is derived from an EMBL/GenBank/DDBJ whole genome shotgun (WGS) entry which is preliminary data.</text>
</comment>
<comment type="similarity">
    <text evidence="1">Belongs to the ATP-dependent AMP-binding enzyme family.</text>
</comment>
<keyword evidence="3" id="KW-1133">Transmembrane helix</keyword>
<keyword evidence="3" id="KW-0812">Transmembrane</keyword>
<dbReference type="PANTHER" id="PTHR43767">
    <property type="entry name" value="LONG-CHAIN-FATTY-ACID--COA LIGASE"/>
    <property type="match status" value="1"/>
</dbReference>
<dbReference type="InterPro" id="IPR042099">
    <property type="entry name" value="ANL_N_sf"/>
</dbReference>
<sequence>MGVADWISHRASVTPDKEALVDRHRRMTYAELDREMRQLGAALRESGVRPQDRVAGVMMNRVEFIVCLMACAYIGAIFVPINYRLNADDIRYILDDACPEYLFYDGVFQEVIDQVGMGRWQLVNVDGDKGDARYSYRGMIGHDPDYELLPISGDAAVALLYTSGTTGRPKGVVLTHDIFLWNAIEFATDWDIVSSDRSLVVNPIFHIVLNILTVPLLYKGGTVVLQDKFDPESALDWMEQERITCMFAIPTNWLAIMQSPSFDRRDLSSLRFAAGGGAPVPMSVLRFFEEKHIPFREAFGLTETAPAVSTMPEGESVRKRGSIGKPFMHMKVRIVDSQGHDVATNQIGELIVHGPNVFVGYWNRPEATKEAIRGGWFYTGDLARRDEDGYIFIVDRKKDLIISGGENVASVEVEQALYAHPSVMEVAVIAVPDEKWGEVPLAVVVKKPQAEVTEDILVEFCRQRLAHFKCPRHVLFVEQLPKTATGKIQKNVLRERFWEGEERRVH</sequence>
<evidence type="ECO:0000256" key="2">
    <source>
        <dbReference type="ARBA" id="ARBA00022598"/>
    </source>
</evidence>
<reference evidence="6 7" key="1">
    <citation type="journal article" date="2014" name="BMC Genomics">
        <title>Comparison of environmental and isolate Sulfobacillus genomes reveals diverse carbon, sulfur, nitrogen, and hydrogen metabolisms.</title>
        <authorList>
            <person name="Justice N.B."/>
            <person name="Norman A."/>
            <person name="Brown C.T."/>
            <person name="Singh A."/>
            <person name="Thomas B.C."/>
            <person name="Banfield J.F."/>
        </authorList>
    </citation>
    <scope>NUCLEOTIDE SEQUENCE [LARGE SCALE GENOMIC DNA]</scope>
    <source>
        <strain evidence="6">AMDSBA4</strain>
    </source>
</reference>
<dbReference type="Proteomes" id="UP000242972">
    <property type="component" value="Unassembled WGS sequence"/>
</dbReference>
<keyword evidence="2 6" id="KW-0436">Ligase</keyword>
<dbReference type="CDD" id="cd17631">
    <property type="entry name" value="FACL_FadD13-like"/>
    <property type="match status" value="1"/>
</dbReference>
<dbReference type="InterPro" id="IPR000873">
    <property type="entry name" value="AMP-dep_synth/lig_dom"/>
</dbReference>
<feature type="domain" description="AMP-binding enzyme C-terminal" evidence="5">
    <location>
        <begin position="412"/>
        <end position="487"/>
    </location>
</feature>
<dbReference type="Pfam" id="PF13193">
    <property type="entry name" value="AMP-binding_C"/>
    <property type="match status" value="1"/>
</dbReference>
<dbReference type="EMBL" id="PXYW01000002">
    <property type="protein sequence ID" value="PSR35321.1"/>
    <property type="molecule type" value="Genomic_DNA"/>
</dbReference>
<dbReference type="InterPro" id="IPR050237">
    <property type="entry name" value="ATP-dep_AMP-bd_enzyme"/>
</dbReference>
<dbReference type="InterPro" id="IPR020845">
    <property type="entry name" value="AMP-binding_CS"/>
</dbReference>
<dbReference type="NCBIfam" id="NF004837">
    <property type="entry name" value="PRK06187.1"/>
    <property type="match status" value="1"/>
</dbReference>
<dbReference type="FunFam" id="3.30.300.30:FF:000008">
    <property type="entry name" value="2,3-dihydroxybenzoate-AMP ligase"/>
    <property type="match status" value="1"/>
</dbReference>
<proteinExistence type="inferred from homology"/>
<organism evidence="6 7">
    <name type="scientific">Sulfobacillus benefaciens</name>
    <dbReference type="NCBI Taxonomy" id="453960"/>
    <lineage>
        <taxon>Bacteria</taxon>
        <taxon>Bacillati</taxon>
        <taxon>Bacillota</taxon>
        <taxon>Clostridia</taxon>
        <taxon>Eubacteriales</taxon>
        <taxon>Clostridiales Family XVII. Incertae Sedis</taxon>
        <taxon>Sulfobacillus</taxon>
    </lineage>
</organism>
<dbReference type="InterPro" id="IPR045851">
    <property type="entry name" value="AMP-bd_C_sf"/>
</dbReference>
<evidence type="ECO:0000256" key="1">
    <source>
        <dbReference type="ARBA" id="ARBA00006432"/>
    </source>
</evidence>
<evidence type="ECO:0000259" key="4">
    <source>
        <dbReference type="Pfam" id="PF00501"/>
    </source>
</evidence>
<evidence type="ECO:0000313" key="7">
    <source>
        <dbReference type="Proteomes" id="UP000242972"/>
    </source>
</evidence>
<evidence type="ECO:0000313" key="6">
    <source>
        <dbReference type="EMBL" id="PSR35321.1"/>
    </source>
</evidence>